<evidence type="ECO:0000259" key="6">
    <source>
        <dbReference type="PROSITE" id="PS51352"/>
    </source>
</evidence>
<evidence type="ECO:0000256" key="4">
    <source>
        <dbReference type="ARBA" id="ARBA00023157"/>
    </source>
</evidence>
<dbReference type="Pfam" id="PF08534">
    <property type="entry name" value="Redoxin"/>
    <property type="match status" value="1"/>
</dbReference>
<gene>
    <name evidence="7" type="ORF">GCM10022202_27070</name>
</gene>
<evidence type="ECO:0000256" key="5">
    <source>
        <dbReference type="ARBA" id="ARBA00023284"/>
    </source>
</evidence>
<evidence type="ECO:0000313" key="8">
    <source>
        <dbReference type="Proteomes" id="UP001410795"/>
    </source>
</evidence>
<dbReference type="InterPro" id="IPR050553">
    <property type="entry name" value="Thioredoxin_ResA/DsbE_sf"/>
</dbReference>
<dbReference type="CDD" id="cd02966">
    <property type="entry name" value="TlpA_like_family"/>
    <property type="match status" value="1"/>
</dbReference>
<keyword evidence="3" id="KW-0735">Signal-anchor</keyword>
<comment type="subcellular location">
    <subcellularLocation>
        <location evidence="1">Cell envelope</location>
    </subcellularLocation>
</comment>
<keyword evidence="4" id="KW-1015">Disulfide bond</keyword>
<keyword evidence="5" id="KW-0676">Redox-active center</keyword>
<dbReference type="EMBL" id="BAAAYV010000015">
    <property type="protein sequence ID" value="GAA3663792.1"/>
    <property type="molecule type" value="Genomic_DNA"/>
</dbReference>
<accession>A0ABP7BMS6</accession>
<dbReference type="PROSITE" id="PS51352">
    <property type="entry name" value="THIOREDOXIN_2"/>
    <property type="match status" value="1"/>
</dbReference>
<evidence type="ECO:0000256" key="1">
    <source>
        <dbReference type="ARBA" id="ARBA00004196"/>
    </source>
</evidence>
<name>A0ABP7BMS6_9MICO</name>
<proteinExistence type="predicted"/>
<evidence type="ECO:0000256" key="3">
    <source>
        <dbReference type="ARBA" id="ARBA00022968"/>
    </source>
</evidence>
<dbReference type="Gene3D" id="3.40.30.10">
    <property type="entry name" value="Glutaredoxin"/>
    <property type="match status" value="1"/>
</dbReference>
<dbReference type="InterPro" id="IPR036249">
    <property type="entry name" value="Thioredoxin-like_sf"/>
</dbReference>
<sequence length="182" mass="19439">MAFSACAPDPVTESYRNGENLGYVRDDFAVREIAAEQRGEPVVWSGTSDSGELLLSSDLDGYVVVVNFWYAECGPCIAEAPALETVWQGYQEQKVRFLGVNTSNEPATARAFAEENEVTYPSVIDFENGDVKLAFAAAIPISATPVTLVLDQSGRVAARIIGQLDGASILSTVVENVLAEAG</sequence>
<keyword evidence="3" id="KW-0812">Transmembrane</keyword>
<keyword evidence="2" id="KW-0201">Cytochrome c-type biogenesis</keyword>
<reference evidence="8" key="1">
    <citation type="journal article" date="2019" name="Int. J. Syst. Evol. Microbiol.">
        <title>The Global Catalogue of Microorganisms (GCM) 10K type strain sequencing project: providing services to taxonomists for standard genome sequencing and annotation.</title>
        <authorList>
            <consortium name="The Broad Institute Genomics Platform"/>
            <consortium name="The Broad Institute Genome Sequencing Center for Infectious Disease"/>
            <person name="Wu L."/>
            <person name="Ma J."/>
        </authorList>
    </citation>
    <scope>NUCLEOTIDE SEQUENCE [LARGE SCALE GENOMIC DNA]</scope>
    <source>
        <strain evidence="8">JCM 16546</strain>
    </source>
</reference>
<evidence type="ECO:0000256" key="2">
    <source>
        <dbReference type="ARBA" id="ARBA00022748"/>
    </source>
</evidence>
<comment type="caution">
    <text evidence="7">The sequence shown here is derived from an EMBL/GenBank/DDBJ whole genome shotgun (WGS) entry which is preliminary data.</text>
</comment>
<feature type="domain" description="Thioredoxin" evidence="6">
    <location>
        <begin position="1"/>
        <end position="182"/>
    </location>
</feature>
<dbReference type="PANTHER" id="PTHR42852">
    <property type="entry name" value="THIOL:DISULFIDE INTERCHANGE PROTEIN DSBE"/>
    <property type="match status" value="1"/>
</dbReference>
<protein>
    <submittedName>
        <fullName evidence="7">TlpA disulfide reductase family protein</fullName>
    </submittedName>
</protein>
<dbReference type="InterPro" id="IPR013766">
    <property type="entry name" value="Thioredoxin_domain"/>
</dbReference>
<keyword evidence="8" id="KW-1185">Reference proteome</keyword>
<dbReference type="Proteomes" id="UP001410795">
    <property type="component" value="Unassembled WGS sequence"/>
</dbReference>
<dbReference type="InterPro" id="IPR013740">
    <property type="entry name" value="Redoxin"/>
</dbReference>
<dbReference type="PANTHER" id="PTHR42852:SF6">
    <property type="entry name" value="THIOL:DISULFIDE INTERCHANGE PROTEIN DSBE"/>
    <property type="match status" value="1"/>
</dbReference>
<organism evidence="7 8">
    <name type="scientific">Microbacterium marinilacus</name>
    <dbReference type="NCBI Taxonomy" id="415209"/>
    <lineage>
        <taxon>Bacteria</taxon>
        <taxon>Bacillati</taxon>
        <taxon>Actinomycetota</taxon>
        <taxon>Actinomycetes</taxon>
        <taxon>Micrococcales</taxon>
        <taxon>Microbacteriaceae</taxon>
        <taxon>Microbacterium</taxon>
    </lineage>
</organism>
<dbReference type="SUPFAM" id="SSF52833">
    <property type="entry name" value="Thioredoxin-like"/>
    <property type="match status" value="1"/>
</dbReference>
<evidence type="ECO:0000313" key="7">
    <source>
        <dbReference type="EMBL" id="GAA3663792.1"/>
    </source>
</evidence>